<dbReference type="PANTHER" id="PTHR11880">
    <property type="entry name" value="RIBOSOMAL PROTEIN S19P FAMILY MEMBER"/>
    <property type="match status" value="1"/>
</dbReference>
<reference evidence="5 6" key="1">
    <citation type="journal article" name="Sci. Rep.">
        <title>Genome-scale phylogenetic analyses confirm Olpidium as the closest living zoosporic fungus to the non-flagellated, terrestrial fungi.</title>
        <authorList>
            <person name="Chang Y."/>
            <person name="Rochon D."/>
            <person name="Sekimoto S."/>
            <person name="Wang Y."/>
            <person name="Chovatia M."/>
            <person name="Sandor L."/>
            <person name="Salamov A."/>
            <person name="Grigoriev I.V."/>
            <person name="Stajich J.E."/>
            <person name="Spatafora J.W."/>
        </authorList>
    </citation>
    <scope>NUCLEOTIDE SEQUENCE [LARGE SCALE GENOMIC DNA]</scope>
    <source>
        <strain evidence="5">S191</strain>
    </source>
</reference>
<dbReference type="PANTHER" id="PTHR11880:SF8">
    <property type="entry name" value="SMALL RIBOSOMAL SUBUNIT PROTEIN US19M"/>
    <property type="match status" value="1"/>
</dbReference>
<dbReference type="AlphaFoldDB" id="A0A8H7ZXD5"/>
<dbReference type="Pfam" id="PF00203">
    <property type="entry name" value="Ribosomal_S19"/>
    <property type="match status" value="1"/>
</dbReference>
<accession>A0A8H7ZXD5</accession>
<dbReference type="InterPro" id="IPR020934">
    <property type="entry name" value="Ribosomal_uS19_CS"/>
</dbReference>
<dbReference type="HAMAP" id="MF_00531">
    <property type="entry name" value="Ribosomal_uS19"/>
    <property type="match status" value="1"/>
</dbReference>
<dbReference type="GO" id="GO:0006412">
    <property type="term" value="P:translation"/>
    <property type="evidence" value="ECO:0007669"/>
    <property type="project" value="InterPro"/>
</dbReference>
<dbReference type="OrthoDB" id="2043at2759"/>
<gene>
    <name evidence="5" type="ORF">BJ554DRAFT_6724</name>
</gene>
<name>A0A8H7ZXD5_9FUNG</name>
<evidence type="ECO:0000313" key="6">
    <source>
        <dbReference type="Proteomes" id="UP000673691"/>
    </source>
</evidence>
<sequence length="87" mass="9718">MVRGRQVWKGPFFTSFPGLRKALETGTPIQTKQRSCSVIPSFIGVTFDVHNGRRYFPVKITEAMIGKKLGDFAPTKKPKAYTKGARS</sequence>
<comment type="similarity">
    <text evidence="1 4">Belongs to the universal ribosomal protein uS19 family.</text>
</comment>
<evidence type="ECO:0000256" key="4">
    <source>
        <dbReference type="RuleBase" id="RU003485"/>
    </source>
</evidence>
<evidence type="ECO:0008006" key="7">
    <source>
        <dbReference type="Google" id="ProtNLM"/>
    </source>
</evidence>
<dbReference type="GO" id="GO:0003723">
    <property type="term" value="F:RNA binding"/>
    <property type="evidence" value="ECO:0007669"/>
    <property type="project" value="InterPro"/>
</dbReference>
<keyword evidence="3 4" id="KW-0687">Ribonucleoprotein</keyword>
<dbReference type="Proteomes" id="UP000673691">
    <property type="component" value="Unassembled WGS sequence"/>
</dbReference>
<dbReference type="GO" id="GO:0005763">
    <property type="term" value="C:mitochondrial small ribosomal subunit"/>
    <property type="evidence" value="ECO:0007669"/>
    <property type="project" value="TreeGrafter"/>
</dbReference>
<evidence type="ECO:0000256" key="3">
    <source>
        <dbReference type="ARBA" id="ARBA00023274"/>
    </source>
</evidence>
<dbReference type="InterPro" id="IPR023575">
    <property type="entry name" value="Ribosomal_uS19_SF"/>
</dbReference>
<protein>
    <recommendedName>
        <fullName evidence="7">Ribosomal protein S19</fullName>
    </recommendedName>
</protein>
<comment type="caution">
    <text evidence="5">The sequence shown here is derived from an EMBL/GenBank/DDBJ whole genome shotgun (WGS) entry which is preliminary data.</text>
</comment>
<dbReference type="PRINTS" id="PR00975">
    <property type="entry name" value="RIBOSOMALS19"/>
</dbReference>
<proteinExistence type="inferred from homology"/>
<organism evidence="5 6">
    <name type="scientific">Olpidium bornovanus</name>
    <dbReference type="NCBI Taxonomy" id="278681"/>
    <lineage>
        <taxon>Eukaryota</taxon>
        <taxon>Fungi</taxon>
        <taxon>Fungi incertae sedis</taxon>
        <taxon>Olpidiomycota</taxon>
        <taxon>Olpidiomycotina</taxon>
        <taxon>Olpidiomycetes</taxon>
        <taxon>Olpidiales</taxon>
        <taxon>Olpidiaceae</taxon>
        <taxon>Olpidium</taxon>
    </lineage>
</organism>
<dbReference type="Gene3D" id="3.30.860.10">
    <property type="entry name" value="30s Ribosomal Protein S19, Chain A"/>
    <property type="match status" value="1"/>
</dbReference>
<dbReference type="InterPro" id="IPR002222">
    <property type="entry name" value="Ribosomal_uS19"/>
</dbReference>
<dbReference type="EMBL" id="JAEFCI010004154">
    <property type="protein sequence ID" value="KAG5461131.1"/>
    <property type="molecule type" value="Genomic_DNA"/>
</dbReference>
<evidence type="ECO:0000256" key="1">
    <source>
        <dbReference type="ARBA" id="ARBA00007345"/>
    </source>
</evidence>
<dbReference type="PROSITE" id="PS00323">
    <property type="entry name" value="RIBOSOMAL_S19"/>
    <property type="match status" value="1"/>
</dbReference>
<evidence type="ECO:0000313" key="5">
    <source>
        <dbReference type="EMBL" id="KAG5461131.1"/>
    </source>
</evidence>
<keyword evidence="6" id="KW-1185">Reference proteome</keyword>
<evidence type="ECO:0000256" key="2">
    <source>
        <dbReference type="ARBA" id="ARBA00022980"/>
    </source>
</evidence>
<dbReference type="PIRSF" id="PIRSF002144">
    <property type="entry name" value="Ribosomal_S19"/>
    <property type="match status" value="1"/>
</dbReference>
<dbReference type="SUPFAM" id="SSF54570">
    <property type="entry name" value="Ribosomal protein S19"/>
    <property type="match status" value="1"/>
</dbReference>
<dbReference type="GO" id="GO:0000028">
    <property type="term" value="P:ribosomal small subunit assembly"/>
    <property type="evidence" value="ECO:0007669"/>
    <property type="project" value="TreeGrafter"/>
</dbReference>
<dbReference type="GO" id="GO:0003735">
    <property type="term" value="F:structural constituent of ribosome"/>
    <property type="evidence" value="ECO:0007669"/>
    <property type="project" value="InterPro"/>
</dbReference>
<keyword evidence="2 4" id="KW-0689">Ribosomal protein</keyword>